<dbReference type="Gene3D" id="3.40.720.10">
    <property type="entry name" value="Alkaline Phosphatase, subunit A"/>
    <property type="match status" value="1"/>
</dbReference>
<evidence type="ECO:0000313" key="3">
    <source>
        <dbReference type="Proteomes" id="UP000055060"/>
    </source>
</evidence>
<proteinExistence type="predicted"/>
<sequence>MKRINFHVIVIPLFFIFYLFAQNLNKVGIEDILLSLLIVFISSVLIYFFLYRICHSFEKAAFLASIFFIFFFNLDSITKLSLLILNKIVQHTEVPAYQQASKACAIILSILYCFIFLIILISKKEPRTANRMANIFAIGLIGIVMGSSTVTLIQQRGNEKSMDSNRLVNKWHKTLEAEPNYLQASQTLPDIYYIVLDGYGRDDILEKFYGFDNQSFLNSLKDLGLSVAKDSRANYKQTNPALASLLNMDFINWLEEDYGDAFDYSPLNTITRDNRVVDQLSRLGYRVNTFATGNSEIEFIAADELFHPTLYPNEFEMLVITTTPLWLLWNSQLHNIHREQVRFTLNYIAEAGTQVGPDFVFAHIISPHPPFVFGANGESITPDHPYSTFDASDFMLFGTLEEYRTGYTNQVSYINQEILKTVQEIFEKSNTPPIIIIHGDHGPGSQFNTLTLESDHLEERYAILYASYIPCGSDNPIPNDITPVNSFRYIFNTCFNSDFPYLENSQYFASSLSPFALTNVTQYLNEKY</sequence>
<gene>
    <name evidence="2" type="ORF">LARV_01273</name>
</gene>
<keyword evidence="1" id="KW-0812">Transmembrane</keyword>
<feature type="transmembrane region" description="Helical" evidence="1">
    <location>
        <begin position="100"/>
        <end position="121"/>
    </location>
</feature>
<keyword evidence="1" id="KW-1133">Transmembrane helix</keyword>
<protein>
    <recommendedName>
        <fullName evidence="4">Sulfatase N-terminal domain-containing protein</fullName>
    </recommendedName>
</protein>
<dbReference type="RefSeq" id="WP_075072852.1">
    <property type="nucleotide sequence ID" value="NZ_DF967972.1"/>
</dbReference>
<dbReference type="OrthoDB" id="681113at2"/>
<feature type="transmembrane region" description="Helical" evidence="1">
    <location>
        <begin position="133"/>
        <end position="153"/>
    </location>
</feature>
<dbReference type="AlphaFoldDB" id="A0A0S7B7W4"/>
<accession>A0A0S7B7W4</accession>
<dbReference type="SUPFAM" id="SSF53649">
    <property type="entry name" value="Alkaline phosphatase-like"/>
    <property type="match status" value="1"/>
</dbReference>
<dbReference type="STRING" id="360412.LARV_01273"/>
<keyword evidence="1" id="KW-0472">Membrane</keyword>
<dbReference type="Proteomes" id="UP000055060">
    <property type="component" value="Unassembled WGS sequence"/>
</dbReference>
<feature type="transmembrane region" description="Helical" evidence="1">
    <location>
        <begin position="31"/>
        <end position="50"/>
    </location>
</feature>
<dbReference type="EMBL" id="DF967972">
    <property type="protein sequence ID" value="GAP13519.1"/>
    <property type="molecule type" value="Genomic_DNA"/>
</dbReference>
<reference evidence="2" key="1">
    <citation type="submission" date="2015-07" db="EMBL/GenBank/DDBJ databases">
        <title>Draft Genome Sequences of Anaerolinea thermolimosa IMO-1, Bellilinea caldifistulae GOMI-1, Leptolinea tardivitalis YMTK-2, Levilinea saccharolytica KIBI-1,Longilinea arvoryzae KOME-1, Previously Described as Members of the Anaerolineaceae (Chloroflexi).</title>
        <authorList>
            <person name="Sekiguchi Y."/>
            <person name="Ohashi A."/>
            <person name="Matsuura N."/>
            <person name="Tourlousse M.D."/>
        </authorList>
    </citation>
    <scope>NUCLEOTIDE SEQUENCE [LARGE SCALE GENOMIC DNA]</scope>
    <source>
        <strain evidence="2">KOME-1</strain>
    </source>
</reference>
<evidence type="ECO:0000313" key="2">
    <source>
        <dbReference type="EMBL" id="GAP13519.1"/>
    </source>
</evidence>
<name>A0A0S7B7W4_9CHLR</name>
<dbReference type="InterPro" id="IPR017850">
    <property type="entry name" value="Alkaline_phosphatase_core_sf"/>
</dbReference>
<keyword evidence="3" id="KW-1185">Reference proteome</keyword>
<organism evidence="2">
    <name type="scientific">Longilinea arvoryzae</name>
    <dbReference type="NCBI Taxonomy" id="360412"/>
    <lineage>
        <taxon>Bacteria</taxon>
        <taxon>Bacillati</taxon>
        <taxon>Chloroflexota</taxon>
        <taxon>Anaerolineae</taxon>
        <taxon>Anaerolineales</taxon>
        <taxon>Anaerolineaceae</taxon>
        <taxon>Longilinea</taxon>
    </lineage>
</organism>
<evidence type="ECO:0008006" key="4">
    <source>
        <dbReference type="Google" id="ProtNLM"/>
    </source>
</evidence>
<feature type="transmembrane region" description="Helical" evidence="1">
    <location>
        <begin position="62"/>
        <end position="85"/>
    </location>
</feature>
<evidence type="ECO:0000256" key="1">
    <source>
        <dbReference type="SAM" id="Phobius"/>
    </source>
</evidence>